<dbReference type="Proteomes" id="UP000187158">
    <property type="component" value="Unassembled WGS sequence"/>
</dbReference>
<evidence type="ECO:0000256" key="5">
    <source>
        <dbReference type="SAM" id="Phobius"/>
    </source>
</evidence>
<keyword evidence="5" id="KW-1133">Transmembrane helix</keyword>
<keyword evidence="5" id="KW-0812">Transmembrane</keyword>
<feature type="domain" description="Peptidase M10 metallopeptidase" evidence="6">
    <location>
        <begin position="137"/>
        <end position="186"/>
    </location>
</feature>
<keyword evidence="1" id="KW-0645">Protease</keyword>
<dbReference type="SUPFAM" id="SSF55486">
    <property type="entry name" value="Metalloproteases ('zincins'), catalytic domain"/>
    <property type="match status" value="1"/>
</dbReference>
<evidence type="ECO:0000259" key="6">
    <source>
        <dbReference type="Pfam" id="PF00413"/>
    </source>
</evidence>
<dbReference type="Pfam" id="PF00413">
    <property type="entry name" value="Peptidase_M10"/>
    <property type="match status" value="1"/>
</dbReference>
<keyword evidence="5" id="KW-0472">Membrane</keyword>
<evidence type="ECO:0000256" key="2">
    <source>
        <dbReference type="ARBA" id="ARBA00022723"/>
    </source>
</evidence>
<dbReference type="RefSeq" id="WP_076194820.1">
    <property type="nucleotide sequence ID" value="NZ_MPTG01000030.1"/>
</dbReference>
<keyword evidence="2" id="KW-0479">Metal-binding</keyword>
<dbReference type="EMBL" id="MPVP01000120">
    <property type="protein sequence ID" value="OMD30344.1"/>
    <property type="molecule type" value="Genomic_DNA"/>
</dbReference>
<evidence type="ECO:0000256" key="3">
    <source>
        <dbReference type="ARBA" id="ARBA00022801"/>
    </source>
</evidence>
<dbReference type="InterPro" id="IPR001818">
    <property type="entry name" value="Pept_M10_metallopeptidase"/>
</dbReference>
<protein>
    <recommendedName>
        <fullName evidence="6">Peptidase M10 metallopeptidase domain-containing protein</fullName>
    </recommendedName>
</protein>
<evidence type="ECO:0000256" key="1">
    <source>
        <dbReference type="ARBA" id="ARBA00022670"/>
    </source>
</evidence>
<keyword evidence="3" id="KW-0378">Hydrolase</keyword>
<keyword evidence="8" id="KW-1185">Reference proteome</keyword>
<organism evidence="7 8">
    <name type="scientific">Paenibacillus odorifer</name>
    <dbReference type="NCBI Taxonomy" id="189426"/>
    <lineage>
        <taxon>Bacteria</taxon>
        <taxon>Bacillati</taxon>
        <taxon>Bacillota</taxon>
        <taxon>Bacilli</taxon>
        <taxon>Bacillales</taxon>
        <taxon>Paenibacillaceae</taxon>
        <taxon>Paenibacillus</taxon>
    </lineage>
</organism>
<gene>
    <name evidence="7" type="ORF">BSO21_18310</name>
</gene>
<evidence type="ECO:0000313" key="7">
    <source>
        <dbReference type="EMBL" id="OMD30344.1"/>
    </source>
</evidence>
<keyword evidence="4" id="KW-0862">Zinc</keyword>
<name>A0ABX3GNW1_9BACL</name>
<accession>A0ABX3GNW1</accession>
<reference evidence="7 8" key="1">
    <citation type="submission" date="2016-11" db="EMBL/GenBank/DDBJ databases">
        <title>Paenibacillus species isolates.</title>
        <authorList>
            <person name="Beno S.M."/>
        </authorList>
    </citation>
    <scope>NUCLEOTIDE SEQUENCE [LARGE SCALE GENOMIC DNA]</scope>
    <source>
        <strain evidence="7 8">FSL H7-0433</strain>
    </source>
</reference>
<dbReference type="Gene3D" id="3.40.390.10">
    <property type="entry name" value="Collagenase (Catalytic Domain)"/>
    <property type="match status" value="1"/>
</dbReference>
<proteinExistence type="predicted"/>
<feature type="transmembrane region" description="Helical" evidence="5">
    <location>
        <begin position="12"/>
        <end position="35"/>
    </location>
</feature>
<dbReference type="InterPro" id="IPR024079">
    <property type="entry name" value="MetalloPept_cat_dom_sf"/>
</dbReference>
<evidence type="ECO:0000313" key="8">
    <source>
        <dbReference type="Proteomes" id="UP000187158"/>
    </source>
</evidence>
<evidence type="ECO:0000256" key="4">
    <source>
        <dbReference type="ARBA" id="ARBA00022833"/>
    </source>
</evidence>
<comment type="caution">
    <text evidence="7">The sequence shown here is derived from an EMBL/GenBank/DDBJ whole genome shotgun (WGS) entry which is preliminary data.</text>
</comment>
<sequence>MEIESSLSKRKFILSSIVLMVVASIFISQVDAYVLRGNRVDRPNQVKYWLDASISSIGYNAAAIHGSTAWNGLTAGRLSINVTSTTSASAADVKWYASSETNDLGQFYAQTSTSGTLTSTSIVRINTVRFKTVDGNRQKETTAHEMGHVLGLTHEDTVPSIMLSGPAWLYGTYPVQDDKDGIAHIYQFD</sequence>